<gene>
    <name evidence="1" type="ORF">RT717_26285</name>
</gene>
<evidence type="ECO:0000313" key="1">
    <source>
        <dbReference type="EMBL" id="WOK06588.1"/>
    </source>
</evidence>
<protein>
    <submittedName>
        <fullName evidence="1">DUF4249 domain-containing protein</fullName>
    </submittedName>
</protein>
<dbReference type="InterPro" id="IPR025345">
    <property type="entry name" value="DUF4249"/>
</dbReference>
<name>A0ABZ0INH4_9BACT</name>
<dbReference type="EMBL" id="CP136051">
    <property type="protein sequence ID" value="WOK06588.1"/>
    <property type="molecule type" value="Genomic_DNA"/>
</dbReference>
<dbReference type="Proteomes" id="UP001302349">
    <property type="component" value="Chromosome"/>
</dbReference>
<dbReference type="PROSITE" id="PS51257">
    <property type="entry name" value="PROKAR_LIPOPROTEIN"/>
    <property type="match status" value="1"/>
</dbReference>
<sequence length="398" mass="44898">MKNMKGLSARIVRSFGLGLLLLGCVEPFEAEVADFQSVLVVEGNISDANEPYVITLSRTAPLDAKGATPERNAIVRVIDGEGASFTLTEFTPGKYLSNPLNFVGCAGKTYFLSVITSSNQRYKSEIVTLKPSPPIDSIYFEREIRLTDAGDSLDGVRIMVDAHDPLGTSVYYKYSWIETYEIRPHYPSFYEWDFSVTPAAFVRRNPEINLCFKTDSSRQVLITSTANLKADRVSEFEVNYVSTVSFRLKSRYSILVRQQTISEKSFRYWSEVKKTSESLGTLFDPQPYQLTGNVHNVDDPEEPVLGYFDASSVAQKRIFIDRKKDLHGLTYPGEPCISQLKTFSPREEGDVFKDEFNLFILWGYLIVDGEGALWAPPECADCRVHGVLERPSFWPDTP</sequence>
<reference evidence="1 2" key="1">
    <citation type="journal article" date="2023" name="Microbiol. Resour. Announc.">
        <title>Complete Genome Sequence of Imperialibacter roseus strain P4T.</title>
        <authorList>
            <person name="Tizabi D.R."/>
            <person name="Bachvaroff T."/>
            <person name="Hill R.T."/>
        </authorList>
    </citation>
    <scope>NUCLEOTIDE SEQUENCE [LARGE SCALE GENOMIC DNA]</scope>
    <source>
        <strain evidence="1 2">P4T</strain>
    </source>
</reference>
<accession>A0ABZ0INH4</accession>
<dbReference type="RefSeq" id="WP_317489302.1">
    <property type="nucleotide sequence ID" value="NZ_CP136051.1"/>
</dbReference>
<evidence type="ECO:0000313" key="2">
    <source>
        <dbReference type="Proteomes" id="UP001302349"/>
    </source>
</evidence>
<proteinExistence type="predicted"/>
<organism evidence="1 2">
    <name type="scientific">Imperialibacter roseus</name>
    <dbReference type="NCBI Taxonomy" id="1324217"/>
    <lineage>
        <taxon>Bacteria</taxon>
        <taxon>Pseudomonadati</taxon>
        <taxon>Bacteroidota</taxon>
        <taxon>Cytophagia</taxon>
        <taxon>Cytophagales</taxon>
        <taxon>Flammeovirgaceae</taxon>
        <taxon>Imperialibacter</taxon>
    </lineage>
</organism>
<dbReference type="Pfam" id="PF14054">
    <property type="entry name" value="DUF4249"/>
    <property type="match status" value="1"/>
</dbReference>
<keyword evidence="2" id="KW-1185">Reference proteome</keyword>